<keyword evidence="11" id="KW-1185">Reference proteome</keyword>
<comment type="caution">
    <text evidence="10">The sequence shown here is derived from an EMBL/GenBank/DDBJ whole genome shotgun (WGS) entry which is preliminary data.</text>
</comment>
<feature type="domain" description="Alpha-L-arabinofuranosidase C-terminal" evidence="9">
    <location>
        <begin position="291"/>
        <end position="491"/>
    </location>
</feature>
<reference evidence="10 11" key="1">
    <citation type="submission" date="2021-01" db="EMBL/GenBank/DDBJ databases">
        <title>Whole genome shotgun sequence of Asanoa siamensis NBRC 107932.</title>
        <authorList>
            <person name="Komaki H."/>
            <person name="Tamura T."/>
        </authorList>
    </citation>
    <scope>NUCLEOTIDE SEQUENCE [LARGE SCALE GENOMIC DNA]</scope>
    <source>
        <strain evidence="10 11">NBRC 107932</strain>
    </source>
</reference>
<dbReference type="SUPFAM" id="SSF51011">
    <property type="entry name" value="Glycosyl hydrolase domain"/>
    <property type="match status" value="1"/>
</dbReference>
<comment type="subunit">
    <text evidence="3">Homohexamer; trimer of dimers.</text>
</comment>
<evidence type="ECO:0000313" key="10">
    <source>
        <dbReference type="EMBL" id="GIF73854.1"/>
    </source>
</evidence>
<feature type="region of interest" description="Disordered" evidence="8">
    <location>
        <begin position="456"/>
        <end position="476"/>
    </location>
</feature>
<evidence type="ECO:0000256" key="4">
    <source>
        <dbReference type="ARBA" id="ARBA00012670"/>
    </source>
</evidence>
<comment type="similarity">
    <text evidence="2">Belongs to the glycosyl hydrolase 51 family.</text>
</comment>
<dbReference type="SMART" id="SM00813">
    <property type="entry name" value="Alpha-L-AF_C"/>
    <property type="match status" value="1"/>
</dbReference>
<feature type="compositionally biased region" description="Basic and acidic residues" evidence="8">
    <location>
        <begin position="464"/>
        <end position="476"/>
    </location>
</feature>
<accession>A0ABQ4CRE1</accession>
<dbReference type="EC" id="3.2.1.55" evidence="4"/>
<dbReference type="Pfam" id="PF06964">
    <property type="entry name" value="Alpha-L-AF_C"/>
    <property type="match status" value="1"/>
</dbReference>
<evidence type="ECO:0000256" key="2">
    <source>
        <dbReference type="ARBA" id="ARBA00007186"/>
    </source>
</evidence>
<evidence type="ECO:0000259" key="9">
    <source>
        <dbReference type="SMART" id="SM00813"/>
    </source>
</evidence>
<proteinExistence type="inferred from homology"/>
<dbReference type="Proteomes" id="UP000604117">
    <property type="component" value="Unassembled WGS sequence"/>
</dbReference>
<comment type="catalytic activity">
    <reaction evidence="1">
        <text>Hydrolysis of terminal non-reducing alpha-L-arabinofuranoside residues in alpha-L-arabinosides.</text>
        <dbReference type="EC" id="3.2.1.55"/>
    </reaction>
</comment>
<dbReference type="Gene3D" id="3.20.20.80">
    <property type="entry name" value="Glycosidases"/>
    <property type="match status" value="1"/>
</dbReference>
<organism evidence="10 11">
    <name type="scientific">Asanoa siamensis</name>
    <dbReference type="NCBI Taxonomy" id="926357"/>
    <lineage>
        <taxon>Bacteria</taxon>
        <taxon>Bacillati</taxon>
        <taxon>Actinomycetota</taxon>
        <taxon>Actinomycetes</taxon>
        <taxon>Micromonosporales</taxon>
        <taxon>Micromonosporaceae</taxon>
        <taxon>Asanoa</taxon>
    </lineage>
</organism>
<sequence>MHFASLTIDPAFRVGEVDPRLYGSFVEHLGRCVYEGIYEPGHPTADPRGFRGDVASLTRELGVPIVRYPGGNFVSGYHWEDGIGPVEERPTRIDLAWRTIEPNHVGVDEFQRWAGSVGAETMMAVNLGTRGIDAARSIVEYCNHPSGTYWSDLRRANGAADPYDIKVWCLGNEMDGPWQIGHKTAVEYGRLAAETGKAMRLVDPSIELVACGSSNRAMPTFGSWEATVLGSCYDVVDYVSLHAYYQERDGDRGSFLASAVDMDAFIEAVIATADHVRAVGRHRKRINLSFDEWNVWYQTRFAGEKNLSIERTPRLIEDVYSVTDAVVVGNLLISLLRHADRVRIGCQAQLVNVIGLIMTEPGGPAWRQSSYHPFALTSRHGRGTVLRLEPTGPSYDTAVHGRVPVLDAVAVLTEEDGVVLFAVNRDQSQELTLDVDARSLPALTAADHVALFDEDPDAVNDATDPDRVVPRPLDPPKLDGGRLQAVLPPLSWNMIRLT</sequence>
<keyword evidence="7" id="KW-0326">Glycosidase</keyword>
<dbReference type="SUPFAM" id="SSF51445">
    <property type="entry name" value="(Trans)glycosidases"/>
    <property type="match status" value="1"/>
</dbReference>
<evidence type="ECO:0000256" key="8">
    <source>
        <dbReference type="SAM" id="MobiDB-lite"/>
    </source>
</evidence>
<dbReference type="InterPro" id="IPR010720">
    <property type="entry name" value="Alpha-L-AF_C"/>
</dbReference>
<dbReference type="InterPro" id="IPR055235">
    <property type="entry name" value="ASD1_cat"/>
</dbReference>
<evidence type="ECO:0000256" key="1">
    <source>
        <dbReference type="ARBA" id="ARBA00001462"/>
    </source>
</evidence>
<protein>
    <recommendedName>
        <fullName evidence="4">non-reducing end alpha-L-arabinofuranosidase</fullName>
        <ecNumber evidence="4">3.2.1.55</ecNumber>
    </recommendedName>
</protein>
<dbReference type="PANTHER" id="PTHR43576:SF3">
    <property type="entry name" value="ALPHA-L-ARABINOFURANOSIDASE C"/>
    <property type="match status" value="1"/>
</dbReference>
<keyword evidence="6" id="KW-0119">Carbohydrate metabolism</keyword>
<dbReference type="Gene3D" id="2.60.40.1180">
    <property type="entry name" value="Golgi alpha-mannosidase II"/>
    <property type="match status" value="1"/>
</dbReference>
<evidence type="ECO:0000313" key="11">
    <source>
        <dbReference type="Proteomes" id="UP000604117"/>
    </source>
</evidence>
<gene>
    <name evidence="10" type="ORF">Asi02nite_33720</name>
</gene>
<dbReference type="Pfam" id="PF22848">
    <property type="entry name" value="ASD1_dom"/>
    <property type="match status" value="1"/>
</dbReference>
<evidence type="ECO:0000256" key="3">
    <source>
        <dbReference type="ARBA" id="ARBA00011165"/>
    </source>
</evidence>
<evidence type="ECO:0000256" key="6">
    <source>
        <dbReference type="ARBA" id="ARBA00023277"/>
    </source>
</evidence>
<dbReference type="InterPro" id="IPR017853">
    <property type="entry name" value="GH"/>
</dbReference>
<dbReference type="EMBL" id="BONE01000024">
    <property type="protein sequence ID" value="GIF73854.1"/>
    <property type="molecule type" value="Genomic_DNA"/>
</dbReference>
<dbReference type="RefSeq" id="WP_203713984.1">
    <property type="nucleotide sequence ID" value="NZ_BONE01000024.1"/>
</dbReference>
<dbReference type="PANTHER" id="PTHR43576">
    <property type="entry name" value="ALPHA-L-ARABINOFURANOSIDASE C-RELATED"/>
    <property type="match status" value="1"/>
</dbReference>
<name>A0ABQ4CRE1_9ACTN</name>
<keyword evidence="5" id="KW-0378">Hydrolase</keyword>
<evidence type="ECO:0000256" key="7">
    <source>
        <dbReference type="ARBA" id="ARBA00023295"/>
    </source>
</evidence>
<evidence type="ECO:0000256" key="5">
    <source>
        <dbReference type="ARBA" id="ARBA00022801"/>
    </source>
</evidence>
<dbReference type="InterPro" id="IPR013780">
    <property type="entry name" value="Glyco_hydro_b"/>
</dbReference>